<evidence type="ECO:0000313" key="3">
    <source>
        <dbReference type="WBParaSite" id="ALUE_0000043601-mRNA-1"/>
    </source>
</evidence>
<keyword evidence="2" id="KW-1185">Reference proteome</keyword>
<dbReference type="AlphaFoldDB" id="A0A0M3HFZ1"/>
<name>A0A0M3HFZ1_ASCLU</name>
<organism evidence="2 3">
    <name type="scientific">Ascaris lumbricoides</name>
    <name type="common">Giant roundworm</name>
    <dbReference type="NCBI Taxonomy" id="6252"/>
    <lineage>
        <taxon>Eukaryota</taxon>
        <taxon>Metazoa</taxon>
        <taxon>Ecdysozoa</taxon>
        <taxon>Nematoda</taxon>
        <taxon>Chromadorea</taxon>
        <taxon>Rhabditida</taxon>
        <taxon>Spirurina</taxon>
        <taxon>Ascaridomorpha</taxon>
        <taxon>Ascaridoidea</taxon>
        <taxon>Ascarididae</taxon>
        <taxon>Ascaris</taxon>
    </lineage>
</organism>
<feature type="region of interest" description="Disordered" evidence="1">
    <location>
        <begin position="57"/>
        <end position="78"/>
    </location>
</feature>
<protein>
    <submittedName>
        <fullName evidence="3">Ovule protein</fullName>
    </submittedName>
</protein>
<accession>A0A0M3HFZ1</accession>
<reference evidence="3" key="1">
    <citation type="submission" date="2017-02" db="UniProtKB">
        <authorList>
            <consortium name="WormBaseParasite"/>
        </authorList>
    </citation>
    <scope>IDENTIFICATION</scope>
</reference>
<proteinExistence type="predicted"/>
<evidence type="ECO:0000313" key="2">
    <source>
        <dbReference type="Proteomes" id="UP000036681"/>
    </source>
</evidence>
<feature type="compositionally biased region" description="Basic residues" evidence="1">
    <location>
        <begin position="57"/>
        <end position="73"/>
    </location>
</feature>
<evidence type="ECO:0000256" key="1">
    <source>
        <dbReference type="SAM" id="MobiDB-lite"/>
    </source>
</evidence>
<dbReference type="Proteomes" id="UP000036681">
    <property type="component" value="Unplaced"/>
</dbReference>
<dbReference type="WBParaSite" id="ALUE_0000043601-mRNA-1">
    <property type="protein sequence ID" value="ALUE_0000043601-mRNA-1"/>
    <property type="gene ID" value="ALUE_0000043601"/>
</dbReference>
<sequence length="98" mass="11876">MRRTKEKRKQSSEPLRLQKARLLQVAHQNHHPKLRRKLVPLNLLPTVTYHREIRMKKGKMKMKRKVVKTKRRSRKEETKKGKVREFIFVCSNTLHAIQ</sequence>